<organism evidence="2 3">
    <name type="scientific">[Clostridium] citroniae WAL-19142</name>
    <dbReference type="NCBI Taxonomy" id="742734"/>
    <lineage>
        <taxon>Bacteria</taxon>
        <taxon>Bacillati</taxon>
        <taxon>Bacillota</taxon>
        <taxon>Clostridia</taxon>
        <taxon>Lachnospirales</taxon>
        <taxon>Lachnospiraceae</taxon>
        <taxon>Enterocloster</taxon>
    </lineage>
</organism>
<dbReference type="Pfam" id="PF06161">
    <property type="entry name" value="DUF975"/>
    <property type="match status" value="1"/>
</dbReference>
<feature type="transmembrane region" description="Helical" evidence="1">
    <location>
        <begin position="131"/>
        <end position="150"/>
    </location>
</feature>
<keyword evidence="1" id="KW-1133">Transmembrane helix</keyword>
<dbReference type="RefSeq" id="WP_007866387.1">
    <property type="nucleotide sequence ID" value="NZ_KQ235878.1"/>
</dbReference>
<keyword evidence="1" id="KW-0472">Membrane</keyword>
<dbReference type="EMBL" id="ADLK01000020">
    <property type="protein sequence ID" value="KMW19662.1"/>
    <property type="molecule type" value="Genomic_DNA"/>
</dbReference>
<feature type="transmembrane region" description="Helical" evidence="1">
    <location>
        <begin position="18"/>
        <end position="39"/>
    </location>
</feature>
<comment type="caution">
    <text evidence="2">The sequence shown here is derived from an EMBL/GenBank/DDBJ whole genome shotgun (WGS) entry which is preliminary data.</text>
</comment>
<accession>A0A0J9C3D8</accession>
<sequence length="241" mass="27475">MASRAELKARAKACLKKYYWMALLVSLVATILGGGGNTSVNFSIPGRSGSRYLTEDFDLAALIAVMFIVIIMSVIIFIVCVLIQTFLSNVVRVGLCSYFIESRQRQADAGFERLFYGFGGGRYLKIVKAMFMKDLIIFGWTLLLIIPGIIKTYQYAMVPYILAEYPDMDYRSALDQSRNMMDGHKFQFFVLQLSFIGWEILGILACCIGIIFVLPYENATYAEYYEELKQMGYRQEYNGTY</sequence>
<dbReference type="AlphaFoldDB" id="A0A0J9C3D8"/>
<dbReference type="PATRIC" id="fig|742734.4.peg.2584"/>
<evidence type="ECO:0000313" key="2">
    <source>
        <dbReference type="EMBL" id="KMW19662.1"/>
    </source>
</evidence>
<evidence type="ECO:0008006" key="4">
    <source>
        <dbReference type="Google" id="ProtNLM"/>
    </source>
</evidence>
<dbReference type="PANTHER" id="PTHR40076">
    <property type="entry name" value="MEMBRANE PROTEIN-RELATED"/>
    <property type="match status" value="1"/>
</dbReference>
<feature type="transmembrane region" description="Helical" evidence="1">
    <location>
        <begin position="59"/>
        <end position="83"/>
    </location>
</feature>
<evidence type="ECO:0000256" key="1">
    <source>
        <dbReference type="SAM" id="Phobius"/>
    </source>
</evidence>
<evidence type="ECO:0000313" key="3">
    <source>
        <dbReference type="Proteomes" id="UP000037392"/>
    </source>
</evidence>
<protein>
    <recommendedName>
        <fullName evidence="4">DUF975 family protein</fullName>
    </recommendedName>
</protein>
<dbReference type="PANTHER" id="PTHR40076:SF1">
    <property type="entry name" value="MEMBRANE PROTEIN"/>
    <property type="match status" value="1"/>
</dbReference>
<dbReference type="InterPro" id="IPR010380">
    <property type="entry name" value="DUF975"/>
</dbReference>
<reference evidence="2 3" key="1">
    <citation type="submission" date="2011-04" db="EMBL/GenBank/DDBJ databases">
        <title>The Genome Sequence of Clostridium citroniae WAL-19142.</title>
        <authorList>
            <consortium name="The Broad Institute Genome Sequencing Platform"/>
            <person name="Earl A."/>
            <person name="Ward D."/>
            <person name="Feldgarden M."/>
            <person name="Gevers D."/>
            <person name="Warren Y.A."/>
            <person name="Tyrrell K.L."/>
            <person name="Citron D.M."/>
            <person name="Goldstein E.J."/>
            <person name="Daigneault M."/>
            <person name="Allen-Vercoe E."/>
            <person name="Young S.K."/>
            <person name="Zeng Q."/>
            <person name="Gargeya S."/>
            <person name="Fitzgerald M."/>
            <person name="Haas B."/>
            <person name="Abouelleil A."/>
            <person name="Alvarado L."/>
            <person name="Arachchi H.M."/>
            <person name="Berlin A."/>
            <person name="Brown A."/>
            <person name="Chapman S.B."/>
            <person name="Chen Z."/>
            <person name="Dunbar C."/>
            <person name="Freedman E."/>
            <person name="Gearin G."/>
            <person name="Gellesch M."/>
            <person name="Goldberg J."/>
            <person name="Griggs A."/>
            <person name="Gujja S."/>
            <person name="Heilman E.R."/>
            <person name="Heiman D."/>
            <person name="Howarth C."/>
            <person name="Larson L."/>
            <person name="Lui A."/>
            <person name="MacDonald P.J."/>
            <person name="Mehta T."/>
            <person name="Montmayeur A."/>
            <person name="Murphy C."/>
            <person name="Neiman D."/>
            <person name="Pearson M."/>
            <person name="Priest M."/>
            <person name="Roberts A."/>
            <person name="Saif S."/>
            <person name="Shea T."/>
            <person name="Shenoy N."/>
            <person name="Sisk P."/>
            <person name="Stolte C."/>
            <person name="Sykes S."/>
            <person name="White J."/>
            <person name="Yandava C."/>
            <person name="Wortman J."/>
            <person name="Nusbaum C."/>
            <person name="Birren B."/>
        </authorList>
    </citation>
    <scope>NUCLEOTIDE SEQUENCE [LARGE SCALE GENOMIC DNA]</scope>
    <source>
        <strain evidence="2 3">WAL-19142</strain>
    </source>
</reference>
<gene>
    <name evidence="2" type="ORF">HMPREF9470_02402</name>
</gene>
<feature type="transmembrane region" description="Helical" evidence="1">
    <location>
        <begin position="189"/>
        <end position="214"/>
    </location>
</feature>
<dbReference type="Proteomes" id="UP000037392">
    <property type="component" value="Unassembled WGS sequence"/>
</dbReference>
<name>A0A0J9C3D8_9FIRM</name>
<proteinExistence type="predicted"/>
<dbReference type="OrthoDB" id="9784844at2"/>
<dbReference type="GeneID" id="93164059"/>
<keyword evidence="1" id="KW-0812">Transmembrane</keyword>